<accession>A0A4U0Y281</accession>
<feature type="region of interest" description="Disordered" evidence="1">
    <location>
        <begin position="1"/>
        <end position="50"/>
    </location>
</feature>
<proteinExistence type="predicted"/>
<dbReference type="OrthoDB" id="2951834at2759"/>
<sequence>MHPVTSTSRWLSRRIAGRHPDHDQRSQHNPATSPRLSPRSLENGDGVARPGIELCRLPHNANPNLPVDSAAAHSPAELAEIPPTPAATLPRLQRLPPELRNLIYDLALPHGQHILPHTYKPKAQNDFDHVYRPAVPITLLASVPALLQTCRLIREDAYPLYLARNTFVLNLEGRGRYGETRAWLRGMDARHLFYVRSVIVQGGIACSRVQPTAKHVFAAKVRTASSPVTPIVEGRGGERIVCPADGGRYSAQIEEVLDGFVRRHRSGDEEADGAHRQAEWIAAVGEVRDVLDAAGWRCRGERILFHRYSTPLFIAVLGAVVVSVITYVSLIEIAQRQSHH</sequence>
<feature type="domain" description="2EXR" evidence="3">
    <location>
        <begin position="93"/>
        <end position="163"/>
    </location>
</feature>
<evidence type="ECO:0000256" key="1">
    <source>
        <dbReference type="SAM" id="MobiDB-lite"/>
    </source>
</evidence>
<evidence type="ECO:0000313" key="5">
    <source>
        <dbReference type="Proteomes" id="UP000309340"/>
    </source>
</evidence>
<name>A0A4U0Y281_9PEZI</name>
<keyword evidence="2" id="KW-0812">Transmembrane</keyword>
<keyword evidence="5" id="KW-1185">Reference proteome</keyword>
<dbReference type="EMBL" id="NAJQ01000013">
    <property type="protein sequence ID" value="TKA83231.1"/>
    <property type="molecule type" value="Genomic_DNA"/>
</dbReference>
<evidence type="ECO:0000256" key="2">
    <source>
        <dbReference type="SAM" id="Phobius"/>
    </source>
</evidence>
<dbReference type="Pfam" id="PF20150">
    <property type="entry name" value="2EXR"/>
    <property type="match status" value="1"/>
</dbReference>
<dbReference type="InterPro" id="IPR038883">
    <property type="entry name" value="AN11006-like"/>
</dbReference>
<reference evidence="4 5" key="1">
    <citation type="submission" date="2017-03" db="EMBL/GenBank/DDBJ databases">
        <title>Genomes of endolithic fungi from Antarctica.</title>
        <authorList>
            <person name="Coleine C."/>
            <person name="Masonjones S."/>
            <person name="Stajich J.E."/>
        </authorList>
    </citation>
    <scope>NUCLEOTIDE SEQUENCE [LARGE SCALE GENOMIC DNA]</scope>
    <source>
        <strain evidence="4 5">CCFEE 5184</strain>
    </source>
</reference>
<gene>
    <name evidence="4" type="ORF">B0A55_02948</name>
</gene>
<evidence type="ECO:0000313" key="4">
    <source>
        <dbReference type="EMBL" id="TKA83231.1"/>
    </source>
</evidence>
<evidence type="ECO:0000259" key="3">
    <source>
        <dbReference type="Pfam" id="PF20150"/>
    </source>
</evidence>
<feature type="transmembrane region" description="Helical" evidence="2">
    <location>
        <begin position="312"/>
        <end position="334"/>
    </location>
</feature>
<keyword evidence="2" id="KW-0472">Membrane</keyword>
<feature type="compositionally biased region" description="Polar residues" evidence="1">
    <location>
        <begin position="1"/>
        <end position="10"/>
    </location>
</feature>
<dbReference type="AlphaFoldDB" id="A0A4U0Y281"/>
<dbReference type="PANTHER" id="PTHR42085">
    <property type="entry name" value="F-BOX DOMAIN-CONTAINING PROTEIN"/>
    <property type="match status" value="1"/>
</dbReference>
<comment type="caution">
    <text evidence="4">The sequence shown here is derived from an EMBL/GenBank/DDBJ whole genome shotgun (WGS) entry which is preliminary data.</text>
</comment>
<dbReference type="InterPro" id="IPR045518">
    <property type="entry name" value="2EXR"/>
</dbReference>
<dbReference type="PANTHER" id="PTHR42085:SF1">
    <property type="entry name" value="F-BOX DOMAIN-CONTAINING PROTEIN"/>
    <property type="match status" value="1"/>
</dbReference>
<organism evidence="4 5">
    <name type="scientific">Friedmanniomyces simplex</name>
    <dbReference type="NCBI Taxonomy" id="329884"/>
    <lineage>
        <taxon>Eukaryota</taxon>
        <taxon>Fungi</taxon>
        <taxon>Dikarya</taxon>
        <taxon>Ascomycota</taxon>
        <taxon>Pezizomycotina</taxon>
        <taxon>Dothideomycetes</taxon>
        <taxon>Dothideomycetidae</taxon>
        <taxon>Mycosphaerellales</taxon>
        <taxon>Teratosphaeriaceae</taxon>
        <taxon>Friedmanniomyces</taxon>
    </lineage>
</organism>
<protein>
    <recommendedName>
        <fullName evidence="3">2EXR domain-containing protein</fullName>
    </recommendedName>
</protein>
<dbReference type="Proteomes" id="UP000309340">
    <property type="component" value="Unassembled WGS sequence"/>
</dbReference>
<keyword evidence="2" id="KW-1133">Transmembrane helix</keyword>